<evidence type="ECO:0000313" key="2">
    <source>
        <dbReference type="EMBL" id="MEE2058983.1"/>
    </source>
</evidence>
<reference evidence="2 3" key="1">
    <citation type="submission" date="2023-07" db="EMBL/GenBank/DDBJ databases">
        <authorList>
            <person name="Girao M."/>
            <person name="Carvalho M.F."/>
        </authorList>
    </citation>
    <scope>NUCLEOTIDE SEQUENCE [LARGE SCALE GENOMIC DNA]</scope>
    <source>
        <strain evidence="2 3">YIM65754</strain>
    </source>
</reference>
<accession>A0ABU7LBR7</accession>
<name>A0ABU7LBR7_9NOCA</name>
<keyword evidence="3" id="KW-1185">Reference proteome</keyword>
<keyword evidence="1" id="KW-0812">Transmembrane</keyword>
<dbReference type="Proteomes" id="UP001336020">
    <property type="component" value="Unassembled WGS sequence"/>
</dbReference>
<keyword evidence="1" id="KW-1133">Transmembrane helix</keyword>
<protein>
    <recommendedName>
        <fullName evidence="4">Holin</fullName>
    </recommendedName>
</protein>
<evidence type="ECO:0008006" key="4">
    <source>
        <dbReference type="Google" id="ProtNLM"/>
    </source>
</evidence>
<dbReference type="EMBL" id="JAUTXY010000006">
    <property type="protein sequence ID" value="MEE2058983.1"/>
    <property type="molecule type" value="Genomic_DNA"/>
</dbReference>
<evidence type="ECO:0000256" key="1">
    <source>
        <dbReference type="SAM" id="Phobius"/>
    </source>
</evidence>
<keyword evidence="1" id="KW-0472">Membrane</keyword>
<dbReference type="RefSeq" id="WP_330134212.1">
    <property type="nucleotide sequence ID" value="NZ_JAUTXY010000006.1"/>
</dbReference>
<proteinExistence type="predicted"/>
<evidence type="ECO:0000313" key="3">
    <source>
        <dbReference type="Proteomes" id="UP001336020"/>
    </source>
</evidence>
<organism evidence="2 3">
    <name type="scientific">Rhodococcus artemisiae</name>
    <dbReference type="NCBI Taxonomy" id="714159"/>
    <lineage>
        <taxon>Bacteria</taxon>
        <taxon>Bacillati</taxon>
        <taxon>Actinomycetota</taxon>
        <taxon>Actinomycetes</taxon>
        <taxon>Mycobacteriales</taxon>
        <taxon>Nocardiaceae</taxon>
        <taxon>Rhodococcus</taxon>
    </lineage>
</organism>
<sequence length="134" mass="14379">MLSSPEFRKWAYVAQVVIGAALVALVAGGLVTQEFSDTLTAAVGGVLGLVLAGGGELARRNVSNAPAKITKLDVQEIKDALTERARTAAEPVMAQATPVVDHFNRAISHAEEERLSVQDIRERLRAEADRYLGR</sequence>
<comment type="caution">
    <text evidence="2">The sequence shown here is derived from an EMBL/GenBank/DDBJ whole genome shotgun (WGS) entry which is preliminary data.</text>
</comment>
<gene>
    <name evidence="2" type="ORF">Q7514_15790</name>
</gene>
<feature type="transmembrane region" description="Helical" evidence="1">
    <location>
        <begin position="12"/>
        <end position="32"/>
    </location>
</feature>